<organism evidence="2 3">
    <name type="scientific">Synaphobranchus kaupii</name>
    <name type="common">Kaup's arrowtooth eel</name>
    <dbReference type="NCBI Taxonomy" id="118154"/>
    <lineage>
        <taxon>Eukaryota</taxon>
        <taxon>Metazoa</taxon>
        <taxon>Chordata</taxon>
        <taxon>Craniata</taxon>
        <taxon>Vertebrata</taxon>
        <taxon>Euteleostomi</taxon>
        <taxon>Actinopterygii</taxon>
        <taxon>Neopterygii</taxon>
        <taxon>Teleostei</taxon>
        <taxon>Anguilliformes</taxon>
        <taxon>Synaphobranchidae</taxon>
        <taxon>Synaphobranchus</taxon>
    </lineage>
</organism>
<evidence type="ECO:0000313" key="2">
    <source>
        <dbReference type="EMBL" id="KAJ8352666.1"/>
    </source>
</evidence>
<dbReference type="OrthoDB" id="8961696at2759"/>
<keyword evidence="3" id="KW-1185">Reference proteome</keyword>
<accession>A0A9Q1F7M0</accession>
<dbReference type="GO" id="GO:0008168">
    <property type="term" value="F:methyltransferase activity"/>
    <property type="evidence" value="ECO:0007669"/>
    <property type="project" value="InterPro"/>
</dbReference>
<dbReference type="AlphaFoldDB" id="A0A9Q1F7M0"/>
<dbReference type="Pfam" id="PF09004">
    <property type="entry name" value="ALKBH8_N"/>
    <property type="match status" value="1"/>
</dbReference>
<evidence type="ECO:0000259" key="1">
    <source>
        <dbReference type="Pfam" id="PF09004"/>
    </source>
</evidence>
<dbReference type="InterPro" id="IPR015095">
    <property type="entry name" value="AlkB_hom8_N"/>
</dbReference>
<gene>
    <name evidence="2" type="ORF">SKAU_G00241420</name>
</gene>
<proteinExistence type="predicted"/>
<evidence type="ECO:0000313" key="3">
    <source>
        <dbReference type="Proteomes" id="UP001152622"/>
    </source>
</evidence>
<dbReference type="GO" id="GO:0016706">
    <property type="term" value="F:2-oxoglutarate-dependent dioxygenase activity"/>
    <property type="evidence" value="ECO:0007669"/>
    <property type="project" value="InterPro"/>
</dbReference>
<dbReference type="Proteomes" id="UP001152622">
    <property type="component" value="Chromosome 8"/>
</dbReference>
<dbReference type="EMBL" id="JAINUF010000008">
    <property type="protein sequence ID" value="KAJ8352666.1"/>
    <property type="molecule type" value="Genomic_DNA"/>
</dbReference>
<feature type="domain" description="Alkylated DNA repair protein AlkB homologue 8 N-terminal" evidence="1">
    <location>
        <begin position="121"/>
        <end position="162"/>
    </location>
</feature>
<protein>
    <recommendedName>
        <fullName evidence="1">Alkylated DNA repair protein AlkB homologue 8 N-terminal domain-containing protein</fullName>
    </recommendedName>
</protein>
<name>A0A9Q1F7M0_SYNKA</name>
<sequence length="218" mass="24896">MKTYELLVLAHLKAITYPLLDPLQFAYRPNRTPSVELLKFADDTTLIGLISEGDESAYRQVVEQLVAWRSNNNLELKALEMIVDFRRNPPPPPPLVITGSAVTTVESFKFLGSTISRELEWKANINTIVKKAQQRMYFLRQLKKFNPPQATMVQFYITIIESILTSAFTVWLGSSTARDRTGLQRITRMAERIIGLQPAHHPGPLQYKVQETRSQNHS</sequence>
<reference evidence="2" key="1">
    <citation type="journal article" date="2023" name="Science">
        <title>Genome structures resolve the early diversification of teleost fishes.</title>
        <authorList>
            <person name="Parey E."/>
            <person name="Louis A."/>
            <person name="Montfort J."/>
            <person name="Bouchez O."/>
            <person name="Roques C."/>
            <person name="Iampietro C."/>
            <person name="Lluch J."/>
            <person name="Castinel A."/>
            <person name="Donnadieu C."/>
            <person name="Desvignes T."/>
            <person name="Floi Bucao C."/>
            <person name="Jouanno E."/>
            <person name="Wen M."/>
            <person name="Mejri S."/>
            <person name="Dirks R."/>
            <person name="Jansen H."/>
            <person name="Henkel C."/>
            <person name="Chen W.J."/>
            <person name="Zahm M."/>
            <person name="Cabau C."/>
            <person name="Klopp C."/>
            <person name="Thompson A.W."/>
            <person name="Robinson-Rechavi M."/>
            <person name="Braasch I."/>
            <person name="Lecointre G."/>
            <person name="Bobe J."/>
            <person name="Postlethwait J.H."/>
            <person name="Berthelot C."/>
            <person name="Roest Crollius H."/>
            <person name="Guiguen Y."/>
        </authorList>
    </citation>
    <scope>NUCLEOTIDE SEQUENCE</scope>
    <source>
        <strain evidence="2">WJC10195</strain>
    </source>
</reference>
<comment type="caution">
    <text evidence="2">The sequence shown here is derived from an EMBL/GenBank/DDBJ whole genome shotgun (WGS) entry which is preliminary data.</text>
</comment>